<dbReference type="Pfam" id="PF00004">
    <property type="entry name" value="AAA"/>
    <property type="match status" value="1"/>
</dbReference>
<feature type="binding site" evidence="8">
    <location>
        <begin position="300"/>
        <end position="307"/>
    </location>
    <ligand>
        <name>ATP</name>
        <dbReference type="ChEBI" id="CHEBI:30616"/>
    </ligand>
</feature>
<evidence type="ECO:0000313" key="11">
    <source>
        <dbReference type="EMBL" id="WZN58741.1"/>
    </source>
</evidence>
<dbReference type="GO" id="GO:0005737">
    <property type="term" value="C:cytoplasm"/>
    <property type="evidence" value="ECO:0007669"/>
    <property type="project" value="UniProtKB-SubCell"/>
</dbReference>
<dbReference type="Gene3D" id="3.40.50.300">
    <property type="entry name" value="P-loop containing nucleotide triphosphate hydrolases"/>
    <property type="match status" value="1"/>
</dbReference>
<name>A0AAX4NZ59_9CHLO</name>
<dbReference type="GO" id="GO:0005524">
    <property type="term" value="F:ATP binding"/>
    <property type="evidence" value="ECO:0007669"/>
    <property type="project" value="UniProtKB-KW"/>
</dbReference>
<dbReference type="InterPro" id="IPR027417">
    <property type="entry name" value="P-loop_NTPase"/>
</dbReference>
<dbReference type="SMART" id="SM00382">
    <property type="entry name" value="AAA"/>
    <property type="match status" value="1"/>
</dbReference>
<evidence type="ECO:0000256" key="7">
    <source>
        <dbReference type="ARBA" id="ARBA00023235"/>
    </source>
</evidence>
<comment type="function">
    <text evidence="8">Severs microtubules in vitro in an ATP-dependent manner. This activity may promote rapid reorganization of cellular microtubule arrays.</text>
</comment>
<comment type="subcellular location">
    <subcellularLocation>
        <location evidence="1 8">Cytoplasm</location>
        <location evidence="1 8">Cytoskeleton</location>
        <location evidence="1 8">Spindle pole</location>
    </subcellularLocation>
    <subcellularLocation>
        <location evidence="8">Cytoplasm</location>
        <location evidence="8">Cytoskeleton</location>
    </subcellularLocation>
    <subcellularLocation>
        <location evidence="8">Cytoplasm</location>
    </subcellularLocation>
    <subcellularLocation>
        <location evidence="8">Cytoplasm</location>
        <location evidence="8">Cytoskeleton</location>
        <location evidence="8">Spindle</location>
    </subcellularLocation>
    <text evidence="8">Localizes within the cytoplasm, partially overlapping with microtubules in interphase and to the mitotic spindle and spindle poles during mitosis.</text>
</comment>
<keyword evidence="7 8" id="KW-0413">Isomerase</keyword>
<evidence type="ECO:0000256" key="4">
    <source>
        <dbReference type="ARBA" id="ARBA00022741"/>
    </source>
</evidence>
<dbReference type="EMBL" id="CP151501">
    <property type="protein sequence ID" value="WZN58741.1"/>
    <property type="molecule type" value="Genomic_DNA"/>
</dbReference>
<evidence type="ECO:0000256" key="2">
    <source>
        <dbReference type="ARBA" id="ARBA00022490"/>
    </source>
</evidence>
<dbReference type="GO" id="GO:0051013">
    <property type="term" value="P:microtubule severing"/>
    <property type="evidence" value="ECO:0007669"/>
    <property type="project" value="UniProtKB-UniRule"/>
</dbReference>
<dbReference type="HAMAP" id="MF_03025">
    <property type="entry name" value="Katanin_p60_AL2"/>
    <property type="match status" value="1"/>
</dbReference>
<feature type="compositionally biased region" description="Basic and acidic residues" evidence="9">
    <location>
        <begin position="124"/>
        <end position="133"/>
    </location>
</feature>
<dbReference type="AlphaFoldDB" id="A0AAX4NZ59"/>
<dbReference type="PANTHER" id="PTHR23074">
    <property type="entry name" value="AAA DOMAIN-CONTAINING"/>
    <property type="match status" value="1"/>
</dbReference>
<feature type="region of interest" description="Disordered" evidence="9">
    <location>
        <begin position="118"/>
        <end position="219"/>
    </location>
</feature>
<evidence type="ECO:0000256" key="3">
    <source>
        <dbReference type="ARBA" id="ARBA00022701"/>
    </source>
</evidence>
<feature type="compositionally biased region" description="Basic and acidic residues" evidence="9">
    <location>
        <begin position="140"/>
        <end position="159"/>
    </location>
</feature>
<sequence>MATLPKPKSLSLQAIRAESRNRDLEEKIRQENKRNTLVLILRFLTDNRYTSSYEKLAQECGMSLKEYDVCDNVFLGEVVSEFESFYEVKFGRKPKLVKKVSGKTSTLAKAESLFGGRSNALRDAGGREEKKTEYISGYAKARERREKGRQNLEKAKRQSEAIAKQQSGGTRGRAEGGDAAEAPDEGGDDFGMTISGTATGTAAPVNGHGESTSDGEESGDEFYNNFLLKPIPDMGSVELGELAAVITRDIYVKSPNVKWDDISGLGQAKQLLKEAVVFPHKFPHLFKGILSPWKGILLYGPPGTGKTMLAKAVATECRTTFFNISASSIISKWRGDSEKLVRVLFQLARYHAPSTIFFDEIDALMMARGGEGEHEASRRMKTELLMQMDGLASTQSDGKFVFVLTASNLPWELDSAMLRRLEKRIYVGLPEREARQTIIDGALREFKVEAEEGRIAGATDGYSGSDLFQLCKECAMRPLRRLLDRYYKGGESGDVKAELGPIEVEDVEEALKCCKSTGHGFKKEYEEFTKEYGS</sequence>
<dbReference type="EC" id="5.6.1.1" evidence="8"/>
<dbReference type="FunFam" id="3.40.50.300:FF:000159">
    <property type="entry name" value="Katanin p60 ATPase-containing subunit A1"/>
    <property type="match status" value="1"/>
</dbReference>
<comment type="similarity">
    <text evidence="8">Belongs to the AAA ATPase family. Katanin p60 subunit A1 subfamily. A-like 2 sub-subfamily.</text>
</comment>
<keyword evidence="5 8" id="KW-0067">ATP-binding</keyword>
<dbReference type="GO" id="GO:0005874">
    <property type="term" value="C:microtubule"/>
    <property type="evidence" value="ECO:0007669"/>
    <property type="project" value="UniProtKB-KW"/>
</dbReference>
<evidence type="ECO:0000256" key="8">
    <source>
        <dbReference type="HAMAP-Rule" id="MF_03025"/>
    </source>
</evidence>
<dbReference type="InterPro" id="IPR027497">
    <property type="entry name" value="Katanin_p60_AL2"/>
</dbReference>
<dbReference type="InterPro" id="IPR050304">
    <property type="entry name" value="MT-severing_AAA_ATPase"/>
</dbReference>
<dbReference type="GO" id="GO:0000922">
    <property type="term" value="C:spindle pole"/>
    <property type="evidence" value="ECO:0007669"/>
    <property type="project" value="UniProtKB-SubCell"/>
</dbReference>
<dbReference type="GO" id="GO:0016887">
    <property type="term" value="F:ATP hydrolysis activity"/>
    <property type="evidence" value="ECO:0007669"/>
    <property type="project" value="InterPro"/>
</dbReference>
<reference evidence="11 12" key="1">
    <citation type="submission" date="2024-03" db="EMBL/GenBank/DDBJ databases">
        <title>Complete genome sequence of the green alga Chloropicon roscoffensis RCC1871.</title>
        <authorList>
            <person name="Lemieux C."/>
            <person name="Pombert J.-F."/>
            <person name="Otis C."/>
            <person name="Turmel M."/>
        </authorList>
    </citation>
    <scope>NUCLEOTIDE SEQUENCE [LARGE SCALE GENOMIC DNA]</scope>
    <source>
        <strain evidence="11 12">RCC1871</strain>
    </source>
</reference>
<keyword evidence="4 8" id="KW-0547">Nucleotide-binding</keyword>
<keyword evidence="2 8" id="KW-0963">Cytoplasm</keyword>
<organism evidence="11 12">
    <name type="scientific">Chloropicon roscoffensis</name>
    <dbReference type="NCBI Taxonomy" id="1461544"/>
    <lineage>
        <taxon>Eukaryota</taxon>
        <taxon>Viridiplantae</taxon>
        <taxon>Chlorophyta</taxon>
        <taxon>Chloropicophyceae</taxon>
        <taxon>Chloropicales</taxon>
        <taxon>Chloropicaceae</taxon>
        <taxon>Chloropicon</taxon>
    </lineage>
</organism>
<protein>
    <recommendedName>
        <fullName evidence="8">Katanin p60 ATPase-containing subunit A-like 2</fullName>
        <shortName evidence="8">Katanin p60 subunit A-like 2</shortName>
        <ecNumber evidence="8">5.6.1.1</ecNumber>
    </recommendedName>
    <alternativeName>
        <fullName evidence="8">p60 katanin-like 2</fullName>
    </alternativeName>
</protein>
<proteinExistence type="inferred from homology"/>
<dbReference type="Gene3D" id="1.10.8.60">
    <property type="match status" value="1"/>
</dbReference>
<evidence type="ECO:0000256" key="9">
    <source>
        <dbReference type="SAM" id="MobiDB-lite"/>
    </source>
</evidence>
<accession>A0AAX4NZ59</accession>
<dbReference type="InterPro" id="IPR041569">
    <property type="entry name" value="AAA_lid_3"/>
</dbReference>
<gene>
    <name evidence="8" type="primary">KATNAL2</name>
    <name evidence="11" type="ORF">HKI87_01g02650</name>
</gene>
<evidence type="ECO:0000259" key="10">
    <source>
        <dbReference type="SMART" id="SM00382"/>
    </source>
</evidence>
<dbReference type="SUPFAM" id="SSF52540">
    <property type="entry name" value="P-loop containing nucleoside triphosphate hydrolases"/>
    <property type="match status" value="1"/>
</dbReference>
<dbReference type="PANTHER" id="PTHR23074:SF78">
    <property type="entry name" value="KATANIN P60 ATPASE-CONTAINING SUBUNIT A-LIKE 2"/>
    <property type="match status" value="1"/>
</dbReference>
<dbReference type="InterPro" id="IPR003593">
    <property type="entry name" value="AAA+_ATPase"/>
</dbReference>
<comment type="catalytic activity">
    <reaction evidence="8">
        <text>n ATP + n H2O + a microtubule = n ADP + n phosphate + (n+1) alpha/beta tubulin heterodimers.</text>
        <dbReference type="EC" id="5.6.1.1"/>
    </reaction>
</comment>
<evidence type="ECO:0000256" key="6">
    <source>
        <dbReference type="ARBA" id="ARBA00023212"/>
    </source>
</evidence>
<evidence type="ECO:0000313" key="12">
    <source>
        <dbReference type="Proteomes" id="UP001472866"/>
    </source>
</evidence>
<dbReference type="Pfam" id="PF17862">
    <property type="entry name" value="AAA_lid_3"/>
    <property type="match status" value="1"/>
</dbReference>
<dbReference type="InterPro" id="IPR003959">
    <property type="entry name" value="ATPase_AAA_core"/>
</dbReference>
<dbReference type="GO" id="GO:0008017">
    <property type="term" value="F:microtubule binding"/>
    <property type="evidence" value="ECO:0007669"/>
    <property type="project" value="UniProtKB-UniRule"/>
</dbReference>
<dbReference type="GO" id="GO:0008568">
    <property type="term" value="F:microtubule severing ATPase activity"/>
    <property type="evidence" value="ECO:0007669"/>
    <property type="project" value="UniProtKB-EC"/>
</dbReference>
<keyword evidence="6 8" id="KW-0206">Cytoskeleton</keyword>
<evidence type="ECO:0000256" key="5">
    <source>
        <dbReference type="ARBA" id="ARBA00022840"/>
    </source>
</evidence>
<dbReference type="Proteomes" id="UP001472866">
    <property type="component" value="Chromosome 01"/>
</dbReference>
<keyword evidence="3 8" id="KW-0493">Microtubule</keyword>
<dbReference type="PROSITE" id="PS50896">
    <property type="entry name" value="LISH"/>
    <property type="match status" value="1"/>
</dbReference>
<evidence type="ECO:0000256" key="1">
    <source>
        <dbReference type="ARBA" id="ARBA00004647"/>
    </source>
</evidence>
<feature type="domain" description="AAA+ ATPase" evidence="10">
    <location>
        <begin position="292"/>
        <end position="431"/>
    </location>
</feature>
<keyword evidence="12" id="KW-1185">Reference proteome</keyword>
<dbReference type="InterPro" id="IPR006594">
    <property type="entry name" value="LisH"/>
</dbReference>